<dbReference type="NCBIfam" id="TIGR00278">
    <property type="entry name" value="membrane protein insertion efficiency factor YidD"/>
    <property type="match status" value="1"/>
</dbReference>
<dbReference type="STRING" id="709986.Deima_0511"/>
<evidence type="ECO:0008006" key="3">
    <source>
        <dbReference type="Google" id="ProtNLM"/>
    </source>
</evidence>
<name>E8U531_DEIML</name>
<keyword evidence="2" id="KW-1185">Reference proteome</keyword>
<evidence type="ECO:0000313" key="1">
    <source>
        <dbReference type="EMBL" id="ADV66170.1"/>
    </source>
</evidence>
<dbReference type="RefSeq" id="WP_013555675.1">
    <property type="nucleotide sequence ID" value="NC_014958.1"/>
</dbReference>
<dbReference type="Proteomes" id="UP000008635">
    <property type="component" value="Chromosome"/>
</dbReference>
<dbReference type="EMBL" id="CP002454">
    <property type="protein sequence ID" value="ADV66170.1"/>
    <property type="molecule type" value="Genomic_DNA"/>
</dbReference>
<reference evidence="2" key="2">
    <citation type="submission" date="2011-01" db="EMBL/GenBank/DDBJ databases">
        <title>The complete genome of Deinococcus maricopensis DSM 21211.</title>
        <authorList>
            <consortium name="US DOE Joint Genome Institute (JGI-PGF)"/>
            <person name="Lucas S."/>
            <person name="Copeland A."/>
            <person name="Lapidus A."/>
            <person name="Goodwin L."/>
            <person name="Pitluck S."/>
            <person name="Kyrpides N."/>
            <person name="Mavromatis K."/>
            <person name="Pagani I."/>
            <person name="Ivanova N."/>
            <person name="Ovchinnikova G."/>
            <person name="Zeytun A."/>
            <person name="Detter J.C."/>
            <person name="Han C."/>
            <person name="Land M."/>
            <person name="Hauser L."/>
            <person name="Markowitz V."/>
            <person name="Cheng J.-F."/>
            <person name="Hugenholtz P."/>
            <person name="Woyke T."/>
            <person name="Wu D."/>
            <person name="Pukall R."/>
            <person name="Gehrich-Schroeter G."/>
            <person name="Brambilla E."/>
            <person name="Klenk H.-P."/>
            <person name="Eisen J.A."/>
        </authorList>
    </citation>
    <scope>NUCLEOTIDE SEQUENCE [LARGE SCALE GENOMIC DNA]</scope>
    <source>
        <strain evidence="2">DSM 21211 / LMG 22137 / NRRL B-23946 / LB-34</strain>
    </source>
</reference>
<reference evidence="1 2" key="1">
    <citation type="journal article" date="2011" name="Stand. Genomic Sci.">
        <title>Complete genome sequence of Deinococcus maricopensis type strain (LB-34).</title>
        <authorList>
            <person name="Pukall R."/>
            <person name="Zeytun A."/>
            <person name="Lucas S."/>
            <person name="Lapidus A."/>
            <person name="Hammon N."/>
            <person name="Deshpande S."/>
            <person name="Nolan M."/>
            <person name="Cheng J.F."/>
            <person name="Pitluck S."/>
            <person name="Liolios K."/>
            <person name="Pagani I."/>
            <person name="Mikhailova N."/>
            <person name="Ivanova N."/>
            <person name="Mavromatis K."/>
            <person name="Pati A."/>
            <person name="Tapia R."/>
            <person name="Han C."/>
            <person name="Goodwin L."/>
            <person name="Chen A."/>
            <person name="Palaniappan K."/>
            <person name="Land M."/>
            <person name="Hauser L."/>
            <person name="Chang Y.J."/>
            <person name="Jeffries C.D."/>
            <person name="Brambilla E.M."/>
            <person name="Rohde M."/>
            <person name="Goker M."/>
            <person name="Detter J.C."/>
            <person name="Woyke T."/>
            <person name="Bristow J."/>
            <person name="Eisen J.A."/>
            <person name="Markowitz V."/>
            <person name="Hugenholtz P."/>
            <person name="Kyrpides N.C."/>
            <person name="Klenk H.P."/>
        </authorList>
    </citation>
    <scope>NUCLEOTIDE SEQUENCE [LARGE SCALE GENOMIC DNA]</scope>
    <source>
        <strain evidence="2">DSM 21211 / LMG 22137 / NRRL B-23946 / LB-34</strain>
    </source>
</reference>
<dbReference type="HOGENOM" id="CLU_138959_1_1_0"/>
<organism evidence="1 2">
    <name type="scientific">Deinococcus maricopensis (strain DSM 21211 / LMG 22137 / NRRL B-23946 / LB-34)</name>
    <dbReference type="NCBI Taxonomy" id="709986"/>
    <lineage>
        <taxon>Bacteria</taxon>
        <taxon>Thermotogati</taxon>
        <taxon>Deinococcota</taxon>
        <taxon>Deinococci</taxon>
        <taxon>Deinococcales</taxon>
        <taxon>Deinococcaceae</taxon>
        <taxon>Deinococcus</taxon>
    </lineage>
</organism>
<proteinExistence type="predicted"/>
<protein>
    <recommendedName>
        <fullName evidence="3">Membrane protein insertion efficiency factor YidD</fullName>
    </recommendedName>
</protein>
<evidence type="ECO:0000313" key="2">
    <source>
        <dbReference type="Proteomes" id="UP000008635"/>
    </source>
</evidence>
<sequence length="95" mass="10180">MNTTTLALRSIRGYQRYLSPLKGFRCAHAAYHGGLSCSAAISRIVEARGVLGGWPDIQAQFAACRAAHDALRASARVDTRGVFCCGPIPIPFRCG</sequence>
<dbReference type="InterPro" id="IPR002696">
    <property type="entry name" value="Membr_insert_effic_factor_YidD"/>
</dbReference>
<dbReference type="OrthoDB" id="6629784at2"/>
<dbReference type="eggNOG" id="COG0759">
    <property type="taxonomic scope" value="Bacteria"/>
</dbReference>
<dbReference type="AlphaFoldDB" id="E8U531"/>
<accession>E8U531</accession>
<gene>
    <name evidence="1" type="ordered locus">Deima_0511</name>
</gene>
<dbReference type="KEGG" id="dmr:Deima_0511"/>